<dbReference type="Proteomes" id="UP001151760">
    <property type="component" value="Unassembled WGS sequence"/>
</dbReference>
<reference evidence="3" key="2">
    <citation type="submission" date="2022-01" db="EMBL/GenBank/DDBJ databases">
        <authorList>
            <person name="Yamashiro T."/>
            <person name="Shiraishi A."/>
            <person name="Satake H."/>
            <person name="Nakayama K."/>
        </authorList>
    </citation>
    <scope>NUCLEOTIDE SEQUENCE</scope>
</reference>
<dbReference type="SUPFAM" id="SSF52540">
    <property type="entry name" value="P-loop containing nucleoside triphosphate hydrolases"/>
    <property type="match status" value="1"/>
</dbReference>
<dbReference type="Pfam" id="PF00005">
    <property type="entry name" value="ABC_tran"/>
    <property type="match status" value="1"/>
</dbReference>
<sequence length="502" mass="56095">GGVEQDQYGELMAKFEGTVLVNMRDRWVWSLEGSGDFSVASVRKKIDELMLSAVASRTCWIKTVPIKLAENNHPYPWVAMERYDRENVVLDDFTPMLTLESNSDMTSPRFDTLIFSSMMFLASNVHATGLVTSINNAGVAKAPSLCGHTLESDVAGVVRPPAVVRNDPVIWVQLHKNCSVAATNALELGIDIGHIDVTLHLGFPGSIARNSSKAQLNVLEQHLACASFELPLSVVHDEKYFGPSLKSFLQSLKRKGYVTTDPSRGPTAEIWNYIGHEWCWKDNLDGCLSWQKTGGYTEGNIFISRYPKNQSTFARVSGYCEQNDVHSPNVTVSESLLYSAWLCLSLDVDTKTRKIFVDELMELVKLHPLRNAMGGIPGVDALTIEQQKRLTIAVELVANPSIIFMDEPISGLDARAAAIVMRKIQFFWCCLFYLRCSLLSYDVNRELNDSLEQRTIDLKETDPGLVTEMITMLVQKCPLRNSQVKRMELQLAFNRVNTTTGS</sequence>
<dbReference type="EMBL" id="BQNB010009744">
    <property type="protein sequence ID" value="GJS67792.1"/>
    <property type="molecule type" value="Genomic_DNA"/>
</dbReference>
<proteinExistence type="predicted"/>
<reference evidence="3" key="1">
    <citation type="journal article" date="2022" name="Int. J. Mol. Sci.">
        <title>Draft Genome of Tanacetum Coccineum: Genomic Comparison of Closely Related Tanacetum-Family Plants.</title>
        <authorList>
            <person name="Yamashiro T."/>
            <person name="Shiraishi A."/>
            <person name="Nakayama K."/>
            <person name="Satake H."/>
        </authorList>
    </citation>
    <scope>NUCLEOTIDE SEQUENCE</scope>
</reference>
<feature type="domain" description="ABC transporter" evidence="1">
    <location>
        <begin position="297"/>
        <end position="409"/>
    </location>
</feature>
<evidence type="ECO:0000259" key="1">
    <source>
        <dbReference type="Pfam" id="PF00005"/>
    </source>
</evidence>
<dbReference type="InterPro" id="IPR003439">
    <property type="entry name" value="ABC_transporter-like_ATP-bd"/>
</dbReference>
<organism evidence="3 4">
    <name type="scientific">Tanacetum coccineum</name>
    <dbReference type="NCBI Taxonomy" id="301880"/>
    <lineage>
        <taxon>Eukaryota</taxon>
        <taxon>Viridiplantae</taxon>
        <taxon>Streptophyta</taxon>
        <taxon>Embryophyta</taxon>
        <taxon>Tracheophyta</taxon>
        <taxon>Spermatophyta</taxon>
        <taxon>Magnoliopsida</taxon>
        <taxon>eudicotyledons</taxon>
        <taxon>Gunneridae</taxon>
        <taxon>Pentapetalae</taxon>
        <taxon>asterids</taxon>
        <taxon>campanulids</taxon>
        <taxon>Asterales</taxon>
        <taxon>Asteraceae</taxon>
        <taxon>Asteroideae</taxon>
        <taxon>Anthemideae</taxon>
        <taxon>Anthemidinae</taxon>
        <taxon>Tanacetum</taxon>
    </lineage>
</organism>
<dbReference type="PANTHER" id="PTHR48040:SF48">
    <property type="entry name" value="AAA+ ATPASE DOMAIN, PIGMENT PERMEASE_PROTEIN ATP-BINDING CASSETTE SUB-FAMILY G"/>
    <property type="match status" value="1"/>
</dbReference>
<evidence type="ECO:0000259" key="2">
    <source>
        <dbReference type="Pfam" id="PF22982"/>
    </source>
</evidence>
<accession>A0ABQ4XRY8</accession>
<dbReference type="InterPro" id="IPR027417">
    <property type="entry name" value="P-loop_NTPase"/>
</dbReference>
<evidence type="ECO:0000313" key="4">
    <source>
        <dbReference type="Proteomes" id="UP001151760"/>
    </source>
</evidence>
<gene>
    <name evidence="3" type="ORF">Tco_0682357</name>
</gene>
<evidence type="ECO:0000313" key="3">
    <source>
        <dbReference type="EMBL" id="GJS67792.1"/>
    </source>
</evidence>
<comment type="caution">
    <text evidence="3">The sequence shown here is derived from an EMBL/GenBank/DDBJ whole genome shotgun (WGS) entry which is preliminary data.</text>
</comment>
<dbReference type="InterPro" id="IPR055227">
    <property type="entry name" value="HRQ1_WHD"/>
</dbReference>
<name>A0ABQ4XRY8_9ASTR</name>
<dbReference type="Pfam" id="PF22982">
    <property type="entry name" value="WHD_HRQ1"/>
    <property type="match status" value="1"/>
</dbReference>
<feature type="non-terminal residue" evidence="3">
    <location>
        <position position="1"/>
    </location>
</feature>
<feature type="domain" description="ATP-dependent helicase HRQ1 winged helix" evidence="2">
    <location>
        <begin position="217"/>
        <end position="252"/>
    </location>
</feature>
<protein>
    <submittedName>
        <fullName evidence="3">Plant PDR ABC transporter associated protein</fullName>
    </submittedName>
</protein>
<dbReference type="Gene3D" id="3.40.50.300">
    <property type="entry name" value="P-loop containing nucleotide triphosphate hydrolases"/>
    <property type="match status" value="1"/>
</dbReference>
<keyword evidence="4" id="KW-1185">Reference proteome</keyword>
<dbReference type="PANTHER" id="PTHR48040">
    <property type="entry name" value="PLEIOTROPIC DRUG RESISTANCE PROTEIN 1-LIKE ISOFORM X1"/>
    <property type="match status" value="1"/>
</dbReference>